<name>A0A644TNV6_9ZZZZ</name>
<evidence type="ECO:0000256" key="1">
    <source>
        <dbReference type="SAM" id="MobiDB-lite"/>
    </source>
</evidence>
<sequence>MERDKEELKAEDLSIMIDALNNKFKVDNVDQEMQELLAVAAMVKTAAGHNKPAQQRIDALAGKLAEEAKTKASNRRFKWIYSGAAGMAAAVMLVVAMNTSSVTPVPQISNGGLATQEIQQSAVMPNPETTQERQKPGGEVADKSSQVGIITENLQHNQNTVNSRTVSEPHKQNPAVNSGTVPETNSALARTYKARVTEKPSISEPAKQMAVLAIPGRNAKVLTVDSENGIVKQVYDIEGNKEITITQRRKASSDTKNTDPIYSVVSVKEDRAVDDKDQTANDQVNQITKSTDIYEVTVEGELSKDKLQEIADSLAETIE</sequence>
<keyword evidence="2" id="KW-1133">Transmembrane helix</keyword>
<feature type="compositionally biased region" description="Polar residues" evidence="1">
    <location>
        <begin position="174"/>
        <end position="186"/>
    </location>
</feature>
<evidence type="ECO:0000256" key="2">
    <source>
        <dbReference type="SAM" id="Phobius"/>
    </source>
</evidence>
<feature type="region of interest" description="Disordered" evidence="1">
    <location>
        <begin position="123"/>
        <end position="144"/>
    </location>
</feature>
<protein>
    <recommendedName>
        <fullName evidence="4">DUF4367 domain-containing protein</fullName>
    </recommendedName>
</protein>
<feature type="compositionally biased region" description="Basic and acidic residues" evidence="1">
    <location>
        <begin position="130"/>
        <end position="142"/>
    </location>
</feature>
<keyword evidence="2" id="KW-0812">Transmembrane</keyword>
<keyword evidence="2" id="KW-0472">Membrane</keyword>
<evidence type="ECO:0000313" key="3">
    <source>
        <dbReference type="EMBL" id="MPL68107.1"/>
    </source>
</evidence>
<organism evidence="3">
    <name type="scientific">bioreactor metagenome</name>
    <dbReference type="NCBI Taxonomy" id="1076179"/>
    <lineage>
        <taxon>unclassified sequences</taxon>
        <taxon>metagenomes</taxon>
        <taxon>ecological metagenomes</taxon>
    </lineage>
</organism>
<proteinExistence type="predicted"/>
<comment type="caution">
    <text evidence="3">The sequence shown here is derived from an EMBL/GenBank/DDBJ whole genome shotgun (WGS) entry which is preliminary data.</text>
</comment>
<dbReference type="EMBL" id="VSSQ01000040">
    <property type="protein sequence ID" value="MPL68107.1"/>
    <property type="molecule type" value="Genomic_DNA"/>
</dbReference>
<feature type="transmembrane region" description="Helical" evidence="2">
    <location>
        <begin position="79"/>
        <end position="97"/>
    </location>
</feature>
<reference evidence="3" key="1">
    <citation type="submission" date="2019-08" db="EMBL/GenBank/DDBJ databases">
        <authorList>
            <person name="Kucharzyk K."/>
            <person name="Murdoch R.W."/>
            <person name="Higgins S."/>
            <person name="Loffler F."/>
        </authorList>
    </citation>
    <scope>NUCLEOTIDE SEQUENCE</scope>
</reference>
<evidence type="ECO:0008006" key="4">
    <source>
        <dbReference type="Google" id="ProtNLM"/>
    </source>
</evidence>
<dbReference type="AlphaFoldDB" id="A0A644TNV6"/>
<gene>
    <name evidence="3" type="ORF">SDC9_13820</name>
</gene>
<accession>A0A644TNV6</accession>
<feature type="region of interest" description="Disordered" evidence="1">
    <location>
        <begin position="164"/>
        <end position="186"/>
    </location>
</feature>